<evidence type="ECO:0000313" key="3">
    <source>
        <dbReference type="Proteomes" id="UP000436088"/>
    </source>
</evidence>
<sequence length="112" mass="11762">MVFKASTTVFLLLSLNLVLFTLVSAQPPPAPPPPPSCPIANLTVCLFQPNNPECCRILAGLGLNVRICLCSVLRNLSIAGINIGSLLPLSILNAIVNVTLRNCAIQVLPGSC</sequence>
<name>A0A6A3C6U4_HIBSY</name>
<evidence type="ECO:0000313" key="2">
    <source>
        <dbReference type="EMBL" id="KAE8723278.1"/>
    </source>
</evidence>
<accession>A0A6A3C6U4</accession>
<reference evidence="2" key="1">
    <citation type="submission" date="2019-09" db="EMBL/GenBank/DDBJ databases">
        <title>Draft genome information of white flower Hibiscus syriacus.</title>
        <authorList>
            <person name="Kim Y.-M."/>
        </authorList>
    </citation>
    <scope>NUCLEOTIDE SEQUENCE [LARGE SCALE GENOMIC DNA]</scope>
    <source>
        <strain evidence="2">YM2019G1</strain>
    </source>
</reference>
<dbReference type="AlphaFoldDB" id="A0A6A3C6U4"/>
<dbReference type="EMBL" id="VEPZ02000534">
    <property type="protein sequence ID" value="KAE8723278.1"/>
    <property type="molecule type" value="Genomic_DNA"/>
</dbReference>
<feature type="signal peptide" evidence="1">
    <location>
        <begin position="1"/>
        <end position="25"/>
    </location>
</feature>
<organism evidence="2 3">
    <name type="scientific">Hibiscus syriacus</name>
    <name type="common">Rose of Sharon</name>
    <dbReference type="NCBI Taxonomy" id="106335"/>
    <lineage>
        <taxon>Eukaryota</taxon>
        <taxon>Viridiplantae</taxon>
        <taxon>Streptophyta</taxon>
        <taxon>Embryophyta</taxon>
        <taxon>Tracheophyta</taxon>
        <taxon>Spermatophyta</taxon>
        <taxon>Magnoliopsida</taxon>
        <taxon>eudicotyledons</taxon>
        <taxon>Gunneridae</taxon>
        <taxon>Pentapetalae</taxon>
        <taxon>rosids</taxon>
        <taxon>malvids</taxon>
        <taxon>Malvales</taxon>
        <taxon>Malvaceae</taxon>
        <taxon>Malvoideae</taxon>
        <taxon>Hibiscus</taxon>
    </lineage>
</organism>
<keyword evidence="1" id="KW-0732">Signal</keyword>
<gene>
    <name evidence="2" type="ORF">F3Y22_tig00012523pilonHSYRG00107</name>
</gene>
<comment type="caution">
    <text evidence="2">The sequence shown here is derived from an EMBL/GenBank/DDBJ whole genome shotgun (WGS) entry which is preliminary data.</text>
</comment>
<dbReference type="Proteomes" id="UP000436088">
    <property type="component" value="Unassembled WGS sequence"/>
</dbReference>
<proteinExistence type="predicted"/>
<evidence type="ECO:0000256" key="1">
    <source>
        <dbReference type="SAM" id="SignalP"/>
    </source>
</evidence>
<feature type="chain" id="PRO_5025350867" evidence="1">
    <location>
        <begin position="26"/>
        <end position="112"/>
    </location>
</feature>
<keyword evidence="3" id="KW-1185">Reference proteome</keyword>
<protein>
    <submittedName>
        <fullName evidence="2">Uncharacterized protein</fullName>
    </submittedName>
</protein>